<feature type="transmembrane region" description="Helical" evidence="3">
    <location>
        <begin position="12"/>
        <end position="31"/>
    </location>
</feature>
<evidence type="ECO:0000256" key="3">
    <source>
        <dbReference type="SAM" id="Phobius"/>
    </source>
</evidence>
<dbReference type="NCBIfam" id="TIGR02795">
    <property type="entry name" value="tol_pal_ybgF"/>
    <property type="match status" value="1"/>
</dbReference>
<evidence type="ECO:0000256" key="2">
    <source>
        <dbReference type="PROSITE-ProRule" id="PRU00339"/>
    </source>
</evidence>
<accession>A0A7V3ZV55</accession>
<dbReference type="InterPro" id="IPR019734">
    <property type="entry name" value="TPR_rpt"/>
</dbReference>
<keyword evidence="3" id="KW-0812">Transmembrane</keyword>
<dbReference type="InterPro" id="IPR039565">
    <property type="entry name" value="BamD-like"/>
</dbReference>
<comment type="caution">
    <text evidence="5">The sequence shown here is derived from an EMBL/GenBank/DDBJ whole genome shotgun (WGS) entry which is preliminary data.</text>
</comment>
<dbReference type="InterPro" id="IPR011990">
    <property type="entry name" value="TPR-like_helical_dom_sf"/>
</dbReference>
<dbReference type="GO" id="GO:0051301">
    <property type="term" value="P:cell division"/>
    <property type="evidence" value="ECO:0007669"/>
    <property type="project" value="InterPro"/>
</dbReference>
<keyword evidence="2" id="KW-0802">TPR repeat</keyword>
<dbReference type="AlphaFoldDB" id="A0A7V3ZV55"/>
<gene>
    <name evidence="5" type="primary">ybgF</name>
    <name evidence="5" type="ORF">ENU74_04130</name>
</gene>
<proteinExistence type="inferred from homology"/>
<reference evidence="5" key="1">
    <citation type="journal article" date="2020" name="mSystems">
        <title>Genome- and Community-Level Interaction Insights into Carbon Utilization and Element Cycling Functions of Hydrothermarchaeota in Hydrothermal Sediment.</title>
        <authorList>
            <person name="Zhou Z."/>
            <person name="Liu Y."/>
            <person name="Xu W."/>
            <person name="Pan J."/>
            <person name="Luo Z.H."/>
            <person name="Li M."/>
        </authorList>
    </citation>
    <scope>NUCLEOTIDE SEQUENCE [LARGE SCALE GENOMIC DNA]</scope>
    <source>
        <strain evidence="5">SpSt-697</strain>
    </source>
</reference>
<dbReference type="PROSITE" id="PS50005">
    <property type="entry name" value="TPR"/>
    <property type="match status" value="3"/>
</dbReference>
<sequence>MKRMAPLEIFSLFQWRFYFFLFIFFFSCSGYKKFLYRQALIDTLNIRTKIIQKENRKAIEELKADIFLELNKINDRLEAIYNLLQETQQEIYKVRRKKIEETIGLKETLKLKEYDETKAEELYQLAYQDMIRGEYEQAILSFKNFLQKYPDSELSDNAQYWLGECYASMGDTERAIIELEKVIKNYPNGNKLPSSLYKLGIIYLNKKNKNKAKEYFQRLIKEYPNTNEAKLAKEKLKEF</sequence>
<dbReference type="PROSITE" id="PS51257">
    <property type="entry name" value="PROKAR_LIPOPROTEIN"/>
    <property type="match status" value="1"/>
</dbReference>
<keyword evidence="3" id="KW-1133">Transmembrane helix</keyword>
<keyword evidence="3" id="KW-0472">Membrane</keyword>
<dbReference type="SUPFAM" id="SSF48452">
    <property type="entry name" value="TPR-like"/>
    <property type="match status" value="1"/>
</dbReference>
<dbReference type="Gene3D" id="1.25.40.10">
    <property type="entry name" value="Tetratricopeptide repeat domain"/>
    <property type="match status" value="1"/>
</dbReference>
<evidence type="ECO:0000313" key="5">
    <source>
        <dbReference type="EMBL" id="HGK63761.1"/>
    </source>
</evidence>
<protein>
    <submittedName>
        <fullName evidence="5">Tol-pal system protein YbgF</fullName>
    </submittedName>
</protein>
<feature type="repeat" description="TPR" evidence="2">
    <location>
        <begin position="156"/>
        <end position="189"/>
    </location>
</feature>
<dbReference type="InterPro" id="IPR034706">
    <property type="entry name" value="CpoB"/>
</dbReference>
<dbReference type="SMART" id="SM00028">
    <property type="entry name" value="TPR"/>
    <property type="match status" value="3"/>
</dbReference>
<evidence type="ECO:0000256" key="1">
    <source>
        <dbReference type="ARBA" id="ARBA00022729"/>
    </source>
</evidence>
<organism evidence="5">
    <name type="scientific">candidate division WOR-3 bacterium</name>
    <dbReference type="NCBI Taxonomy" id="2052148"/>
    <lineage>
        <taxon>Bacteria</taxon>
        <taxon>Bacteria division WOR-3</taxon>
    </lineage>
</organism>
<name>A0A7V3ZV55_UNCW3</name>
<feature type="repeat" description="TPR" evidence="2">
    <location>
        <begin position="119"/>
        <end position="152"/>
    </location>
</feature>
<keyword evidence="1" id="KW-0732">Signal</keyword>
<feature type="repeat" description="TPR" evidence="2">
    <location>
        <begin position="193"/>
        <end position="226"/>
    </location>
</feature>
<evidence type="ECO:0000259" key="4">
    <source>
        <dbReference type="Pfam" id="PF13525"/>
    </source>
</evidence>
<dbReference type="Pfam" id="PF13525">
    <property type="entry name" value="YfiO"/>
    <property type="match status" value="1"/>
</dbReference>
<feature type="domain" description="Outer membrane lipoprotein BamD-like" evidence="4">
    <location>
        <begin position="117"/>
        <end position="237"/>
    </location>
</feature>
<dbReference type="HAMAP" id="MF_02066">
    <property type="entry name" value="CpoB"/>
    <property type="match status" value="1"/>
</dbReference>
<dbReference type="InterPro" id="IPR014162">
    <property type="entry name" value="CpoB_C"/>
</dbReference>
<dbReference type="EMBL" id="DTDR01000105">
    <property type="protein sequence ID" value="HGK63761.1"/>
    <property type="molecule type" value="Genomic_DNA"/>
</dbReference>